<comment type="cofactor">
    <cofactor evidence="1 11">
        <name>Zn(2+)</name>
        <dbReference type="ChEBI" id="CHEBI:29105"/>
    </cofactor>
</comment>
<dbReference type="PANTHER" id="PTHR33478">
    <property type="entry name" value="EXTRACELLULAR METALLOPROTEINASE MEP"/>
    <property type="match status" value="1"/>
</dbReference>
<organism evidence="12 13">
    <name type="scientific">Meripilus lineatus</name>
    <dbReference type="NCBI Taxonomy" id="2056292"/>
    <lineage>
        <taxon>Eukaryota</taxon>
        <taxon>Fungi</taxon>
        <taxon>Dikarya</taxon>
        <taxon>Basidiomycota</taxon>
        <taxon>Agaricomycotina</taxon>
        <taxon>Agaricomycetes</taxon>
        <taxon>Polyporales</taxon>
        <taxon>Meripilaceae</taxon>
        <taxon>Meripilus</taxon>
    </lineage>
</organism>
<dbReference type="EMBL" id="JANAWD010000125">
    <property type="protein sequence ID" value="KAJ3486319.1"/>
    <property type="molecule type" value="Genomic_DNA"/>
</dbReference>
<evidence type="ECO:0000256" key="2">
    <source>
        <dbReference type="ARBA" id="ARBA00004613"/>
    </source>
</evidence>
<accession>A0AAD5VA58</accession>
<dbReference type="EC" id="3.4.24.-" evidence="11"/>
<evidence type="ECO:0000313" key="13">
    <source>
        <dbReference type="Proteomes" id="UP001212997"/>
    </source>
</evidence>
<comment type="caution">
    <text evidence="12">The sequence shown here is derived from an EMBL/GenBank/DDBJ whole genome shotgun (WGS) entry which is preliminary data.</text>
</comment>
<proteinExistence type="inferred from homology"/>
<dbReference type="GO" id="GO:0004222">
    <property type="term" value="F:metalloendopeptidase activity"/>
    <property type="evidence" value="ECO:0007669"/>
    <property type="project" value="InterPro"/>
</dbReference>
<dbReference type="InterPro" id="IPR027268">
    <property type="entry name" value="Peptidase_M4/M1_CTD_sf"/>
</dbReference>
<dbReference type="GO" id="GO:0008270">
    <property type="term" value="F:zinc ion binding"/>
    <property type="evidence" value="ECO:0007669"/>
    <property type="project" value="InterPro"/>
</dbReference>
<keyword evidence="10 11" id="KW-0865">Zymogen</keyword>
<dbReference type="InterPro" id="IPR050371">
    <property type="entry name" value="Fungal_virulence_M36"/>
</dbReference>
<dbReference type="GO" id="GO:0006508">
    <property type="term" value="P:proteolysis"/>
    <property type="evidence" value="ECO:0007669"/>
    <property type="project" value="UniProtKB-KW"/>
</dbReference>
<evidence type="ECO:0000256" key="4">
    <source>
        <dbReference type="ARBA" id="ARBA00022525"/>
    </source>
</evidence>
<dbReference type="SUPFAM" id="SSF55486">
    <property type="entry name" value="Metalloproteases ('zincins'), catalytic domain"/>
    <property type="match status" value="1"/>
</dbReference>
<evidence type="ECO:0000256" key="1">
    <source>
        <dbReference type="ARBA" id="ARBA00001947"/>
    </source>
</evidence>
<gene>
    <name evidence="12" type="ORF">NLI96_g4332</name>
</gene>
<comment type="similarity">
    <text evidence="3 11">Belongs to the peptidase M36 family.</text>
</comment>
<sequence>MTHQDATVPDFITGQYVTNKAKGIRSFPYSTDPSVNPLTYASLQDLGEVHDIGEVWANILHNVYAALVTDRGFYADGRTDPTSSAGNVVFLHNFIDALSLQPCNPTFIQARDAWLQADVNRYQGENQCTLWKAFASKGLGVNAGDYENDTTLPDEC</sequence>
<keyword evidence="5 11" id="KW-0645">Protease</keyword>
<name>A0AAD5VA58_9APHY</name>
<evidence type="ECO:0000256" key="5">
    <source>
        <dbReference type="ARBA" id="ARBA00022670"/>
    </source>
</evidence>
<keyword evidence="13" id="KW-1185">Reference proteome</keyword>
<protein>
    <recommendedName>
        <fullName evidence="11">Extracellular metalloproteinase</fullName>
        <ecNumber evidence="11">3.4.24.-</ecNumber>
    </recommendedName>
    <alternativeName>
        <fullName evidence="11">Fungalysin</fullName>
    </alternativeName>
</protein>
<evidence type="ECO:0000256" key="9">
    <source>
        <dbReference type="ARBA" id="ARBA00023049"/>
    </source>
</evidence>
<dbReference type="AlphaFoldDB" id="A0AAD5VA58"/>
<keyword evidence="7 11" id="KW-0378">Hydrolase</keyword>
<dbReference type="PANTHER" id="PTHR33478:SF1">
    <property type="entry name" value="EXTRACELLULAR METALLOPROTEINASE MEP"/>
    <property type="match status" value="1"/>
</dbReference>
<dbReference type="InterPro" id="IPR001842">
    <property type="entry name" value="Peptidase_M36"/>
</dbReference>
<evidence type="ECO:0000256" key="6">
    <source>
        <dbReference type="ARBA" id="ARBA00022723"/>
    </source>
</evidence>
<evidence type="ECO:0000256" key="8">
    <source>
        <dbReference type="ARBA" id="ARBA00022833"/>
    </source>
</evidence>
<dbReference type="GO" id="GO:0005615">
    <property type="term" value="C:extracellular space"/>
    <property type="evidence" value="ECO:0007669"/>
    <property type="project" value="InterPro"/>
</dbReference>
<dbReference type="Pfam" id="PF02128">
    <property type="entry name" value="Peptidase_M36"/>
    <property type="match status" value="1"/>
</dbReference>
<dbReference type="Proteomes" id="UP001212997">
    <property type="component" value="Unassembled WGS sequence"/>
</dbReference>
<comment type="subcellular location">
    <subcellularLocation>
        <location evidence="2 11">Secreted</location>
    </subcellularLocation>
</comment>
<evidence type="ECO:0000256" key="3">
    <source>
        <dbReference type="ARBA" id="ARBA00006006"/>
    </source>
</evidence>
<keyword evidence="6 11" id="KW-0479">Metal-binding</keyword>
<keyword evidence="8 11" id="KW-0862">Zinc</keyword>
<keyword evidence="9 11" id="KW-0482">Metalloprotease</keyword>
<keyword evidence="4 11" id="KW-0964">Secreted</keyword>
<evidence type="ECO:0000256" key="11">
    <source>
        <dbReference type="RuleBase" id="RU364017"/>
    </source>
</evidence>
<evidence type="ECO:0000256" key="7">
    <source>
        <dbReference type="ARBA" id="ARBA00022801"/>
    </source>
</evidence>
<reference evidence="12" key="1">
    <citation type="submission" date="2022-07" db="EMBL/GenBank/DDBJ databases">
        <title>Genome Sequence of Physisporinus lineatus.</title>
        <authorList>
            <person name="Buettner E."/>
        </authorList>
    </citation>
    <scope>NUCLEOTIDE SEQUENCE</scope>
    <source>
        <strain evidence="12">VT162</strain>
    </source>
</reference>
<dbReference type="Gene3D" id="1.10.390.10">
    <property type="entry name" value="Neutral Protease Domain 2"/>
    <property type="match status" value="1"/>
</dbReference>
<evidence type="ECO:0000256" key="10">
    <source>
        <dbReference type="ARBA" id="ARBA00023145"/>
    </source>
</evidence>
<evidence type="ECO:0000313" key="12">
    <source>
        <dbReference type="EMBL" id="KAJ3486319.1"/>
    </source>
</evidence>